<accession>A0A1K1ZUQ7</accession>
<dbReference type="AlphaFoldDB" id="A0A1K1ZUQ7"/>
<evidence type="ECO:0000256" key="1">
    <source>
        <dbReference type="SAM" id="MobiDB-lite"/>
    </source>
</evidence>
<gene>
    <name evidence="2" type="ORF">SAMN02787144_1006109</name>
</gene>
<feature type="region of interest" description="Disordered" evidence="1">
    <location>
        <begin position="1"/>
        <end position="26"/>
    </location>
</feature>
<organism evidence="2 3">
    <name type="scientific">Streptomyces atratus</name>
    <dbReference type="NCBI Taxonomy" id="1893"/>
    <lineage>
        <taxon>Bacteria</taxon>
        <taxon>Bacillati</taxon>
        <taxon>Actinomycetota</taxon>
        <taxon>Actinomycetes</taxon>
        <taxon>Kitasatosporales</taxon>
        <taxon>Streptomycetaceae</taxon>
        <taxon>Streptomyces</taxon>
    </lineage>
</organism>
<protein>
    <submittedName>
        <fullName evidence="2">Uncharacterized protein</fullName>
    </submittedName>
</protein>
<dbReference type="EMBL" id="FPJO01000006">
    <property type="protein sequence ID" value="SFX77792.1"/>
    <property type="molecule type" value="Genomic_DNA"/>
</dbReference>
<sequence>MVGAEDPRPVRDHSGHQPRRLRGLPGDVEVERTHVAALDGVGMVRAEDPSLVNRQLLHQPRRSRRIQIALGLPHPGVTKSQFLMGRRDLSGPLRTGFRESATG</sequence>
<evidence type="ECO:0000313" key="3">
    <source>
        <dbReference type="Proteomes" id="UP000181909"/>
    </source>
</evidence>
<feature type="compositionally biased region" description="Basic and acidic residues" evidence="1">
    <location>
        <begin position="1"/>
        <end position="15"/>
    </location>
</feature>
<dbReference type="Proteomes" id="UP000181909">
    <property type="component" value="Unassembled WGS sequence"/>
</dbReference>
<evidence type="ECO:0000313" key="2">
    <source>
        <dbReference type="EMBL" id="SFX77792.1"/>
    </source>
</evidence>
<name>A0A1K1ZUQ7_STRAR</name>
<reference evidence="2 3" key="1">
    <citation type="submission" date="2016-11" db="EMBL/GenBank/DDBJ databases">
        <authorList>
            <person name="Jaros S."/>
            <person name="Januszkiewicz K."/>
            <person name="Wedrychowicz H."/>
        </authorList>
    </citation>
    <scope>NUCLEOTIDE SEQUENCE [LARGE SCALE GENOMIC DNA]</scope>
    <source>
        <strain evidence="2 3">OK807</strain>
    </source>
</reference>
<proteinExistence type="predicted"/>